<dbReference type="PANTHER" id="PTHR12236">
    <property type="entry name" value="STRUCTURAL CONTITUENT OF CUTICLE"/>
    <property type="match status" value="1"/>
</dbReference>
<evidence type="ECO:0000256" key="2">
    <source>
        <dbReference type="PROSITE-ProRule" id="PRU00497"/>
    </source>
</evidence>
<dbReference type="GO" id="GO:0031012">
    <property type="term" value="C:extracellular matrix"/>
    <property type="evidence" value="ECO:0007669"/>
    <property type="project" value="TreeGrafter"/>
</dbReference>
<evidence type="ECO:0000313" key="4">
    <source>
        <dbReference type="EnsemblMetazoa" id="XP_022655621"/>
    </source>
</evidence>
<dbReference type="Proteomes" id="UP000594260">
    <property type="component" value="Unplaced"/>
</dbReference>
<dbReference type="AlphaFoldDB" id="A0A7M7JSU8"/>
<keyword evidence="5" id="KW-1185">Reference proteome</keyword>
<evidence type="ECO:0008006" key="6">
    <source>
        <dbReference type="Google" id="ProtNLM"/>
    </source>
</evidence>
<dbReference type="KEGG" id="vde:111248108"/>
<organism evidence="4 5">
    <name type="scientific">Varroa destructor</name>
    <name type="common">Honeybee mite</name>
    <dbReference type="NCBI Taxonomy" id="109461"/>
    <lineage>
        <taxon>Eukaryota</taxon>
        <taxon>Metazoa</taxon>
        <taxon>Ecdysozoa</taxon>
        <taxon>Arthropoda</taxon>
        <taxon>Chelicerata</taxon>
        <taxon>Arachnida</taxon>
        <taxon>Acari</taxon>
        <taxon>Parasitiformes</taxon>
        <taxon>Mesostigmata</taxon>
        <taxon>Gamasina</taxon>
        <taxon>Dermanyssoidea</taxon>
        <taxon>Varroidae</taxon>
        <taxon>Varroa</taxon>
    </lineage>
</organism>
<dbReference type="GeneID" id="111248108"/>
<dbReference type="GO" id="GO:0042302">
    <property type="term" value="F:structural constituent of cuticle"/>
    <property type="evidence" value="ECO:0007669"/>
    <property type="project" value="UniProtKB-UniRule"/>
</dbReference>
<feature type="chain" id="PRO_5029794212" description="Cuticle protein" evidence="3">
    <location>
        <begin position="17"/>
        <end position="223"/>
    </location>
</feature>
<protein>
    <recommendedName>
        <fullName evidence="6">Cuticle protein</fullName>
    </recommendedName>
</protein>
<proteinExistence type="predicted"/>
<dbReference type="PROSITE" id="PS51155">
    <property type="entry name" value="CHIT_BIND_RR_2"/>
    <property type="match status" value="1"/>
</dbReference>
<accession>A0A7M7JSU8</accession>
<feature type="signal peptide" evidence="3">
    <location>
        <begin position="1"/>
        <end position="16"/>
    </location>
</feature>
<dbReference type="InterPro" id="IPR000618">
    <property type="entry name" value="Insect_cuticle"/>
</dbReference>
<keyword evidence="3" id="KW-0732">Signal</keyword>
<dbReference type="Pfam" id="PF00379">
    <property type="entry name" value="Chitin_bind_4"/>
    <property type="match status" value="1"/>
</dbReference>
<dbReference type="FunCoup" id="A0A7M7JSU8">
    <property type="interactions" value="50"/>
</dbReference>
<dbReference type="RefSeq" id="XP_022655621.1">
    <property type="nucleotide sequence ID" value="XM_022799886.1"/>
</dbReference>
<dbReference type="GO" id="GO:0005615">
    <property type="term" value="C:extracellular space"/>
    <property type="evidence" value="ECO:0007669"/>
    <property type="project" value="TreeGrafter"/>
</dbReference>
<dbReference type="InParanoid" id="A0A7M7JSU8"/>
<keyword evidence="1 2" id="KW-0193">Cuticle</keyword>
<evidence type="ECO:0000256" key="3">
    <source>
        <dbReference type="SAM" id="SignalP"/>
    </source>
</evidence>
<dbReference type="InterPro" id="IPR051217">
    <property type="entry name" value="Insect_Cuticle_Struc_Prot"/>
</dbReference>
<dbReference type="PANTHER" id="PTHR12236:SF79">
    <property type="entry name" value="CUTICULAR PROTEIN 50CB-RELATED"/>
    <property type="match status" value="1"/>
</dbReference>
<name>A0A7M7JSU8_VARDE</name>
<reference evidence="4" key="1">
    <citation type="submission" date="2021-01" db="UniProtKB">
        <authorList>
            <consortium name="EnsemblMetazoa"/>
        </authorList>
    </citation>
    <scope>IDENTIFICATION</scope>
</reference>
<sequence length="223" mass="23695">MRAFVVVATFVMAASGAPVAEQQYAPIPYQFAYKAESEEGAHGHSETSDGNGNSQGEYFIRLADGRSRSVRYTADANGFVAKIETNELGTESKDAADATYTSSAITGYDAAFQYGAAAPADHALQKVKVVQTPAPVTKVASPAQTLVKTYQTAPALTTIKTVQAAPIVKAYTADYPVTVVKTAAAPTVVKTIQTAPVQYAYAQTPVQYTYAHHEGDHHIIAHH</sequence>
<dbReference type="EnsemblMetazoa" id="XM_022799886">
    <property type="protein sequence ID" value="XP_022655621"/>
    <property type="gene ID" value="LOC111248108"/>
</dbReference>
<evidence type="ECO:0000313" key="5">
    <source>
        <dbReference type="Proteomes" id="UP000594260"/>
    </source>
</evidence>
<evidence type="ECO:0000256" key="1">
    <source>
        <dbReference type="ARBA" id="ARBA00022460"/>
    </source>
</evidence>
<dbReference type="OrthoDB" id="6382199at2759"/>